<evidence type="ECO:0000313" key="3">
    <source>
        <dbReference type="EMBL" id="KAJ2676244.1"/>
    </source>
</evidence>
<gene>
    <name evidence="3" type="ORF">GGI25_003631</name>
</gene>
<feature type="compositionally biased region" description="Low complexity" evidence="1">
    <location>
        <begin position="287"/>
        <end position="298"/>
    </location>
</feature>
<evidence type="ECO:0000256" key="1">
    <source>
        <dbReference type="SAM" id="MobiDB-lite"/>
    </source>
</evidence>
<accession>A0A9W8G861</accession>
<feature type="chain" id="PRO_5040863660" description="Chitin-binding type-4 domain-containing protein" evidence="2">
    <location>
        <begin position="18"/>
        <end position="401"/>
    </location>
</feature>
<dbReference type="AlphaFoldDB" id="A0A9W8G861"/>
<dbReference type="PANTHER" id="PTHR36182:SF2">
    <property type="entry name" value="LYTIC POLYSACCHARIDE MONOOXYGENASE"/>
    <property type="match status" value="1"/>
</dbReference>
<evidence type="ECO:0008006" key="5">
    <source>
        <dbReference type="Google" id="ProtNLM"/>
    </source>
</evidence>
<proteinExistence type="predicted"/>
<protein>
    <recommendedName>
        <fullName evidence="5">Chitin-binding type-4 domain-containing protein</fullName>
    </recommendedName>
</protein>
<organism evidence="3 4">
    <name type="scientific">Coemansia spiralis</name>
    <dbReference type="NCBI Taxonomy" id="417178"/>
    <lineage>
        <taxon>Eukaryota</taxon>
        <taxon>Fungi</taxon>
        <taxon>Fungi incertae sedis</taxon>
        <taxon>Zoopagomycota</taxon>
        <taxon>Kickxellomycotina</taxon>
        <taxon>Kickxellomycetes</taxon>
        <taxon>Kickxellales</taxon>
        <taxon>Kickxellaceae</taxon>
        <taxon>Coemansia</taxon>
    </lineage>
</organism>
<dbReference type="PANTHER" id="PTHR36182">
    <property type="entry name" value="PROTEIN, PUTATIVE (AFU_ORTHOLOGUE AFUA_6G10930)-RELATED"/>
    <property type="match status" value="1"/>
</dbReference>
<evidence type="ECO:0000256" key="2">
    <source>
        <dbReference type="SAM" id="SignalP"/>
    </source>
</evidence>
<name>A0A9W8G861_9FUNG</name>
<feature type="signal peptide" evidence="2">
    <location>
        <begin position="1"/>
        <end position="17"/>
    </location>
</feature>
<reference evidence="3" key="1">
    <citation type="submission" date="2022-07" db="EMBL/GenBank/DDBJ databases">
        <title>Phylogenomic reconstructions and comparative analyses of Kickxellomycotina fungi.</title>
        <authorList>
            <person name="Reynolds N.K."/>
            <person name="Stajich J.E."/>
            <person name="Barry K."/>
            <person name="Grigoriev I.V."/>
            <person name="Crous P."/>
            <person name="Smith M.E."/>
        </authorList>
    </citation>
    <scope>NUCLEOTIDE SEQUENCE</scope>
    <source>
        <strain evidence="3">NRRL 3115</strain>
    </source>
</reference>
<keyword evidence="2" id="KW-0732">Signal</keyword>
<feature type="compositionally biased region" description="Low complexity" evidence="1">
    <location>
        <begin position="308"/>
        <end position="330"/>
    </location>
</feature>
<feature type="compositionally biased region" description="Low complexity" evidence="1">
    <location>
        <begin position="240"/>
        <end position="249"/>
    </location>
</feature>
<evidence type="ECO:0000313" key="4">
    <source>
        <dbReference type="Proteomes" id="UP001151518"/>
    </source>
</evidence>
<feature type="region of interest" description="Disordered" evidence="1">
    <location>
        <begin position="283"/>
        <end position="343"/>
    </location>
</feature>
<dbReference type="OrthoDB" id="2342176at2759"/>
<comment type="caution">
    <text evidence="3">The sequence shown here is derived from an EMBL/GenBank/DDBJ whole genome shotgun (WGS) entry which is preliminary data.</text>
</comment>
<dbReference type="Gene3D" id="2.70.50.70">
    <property type="match status" value="1"/>
</dbReference>
<dbReference type="EMBL" id="JANBTW010000041">
    <property type="protein sequence ID" value="KAJ2676244.1"/>
    <property type="molecule type" value="Genomic_DNA"/>
</dbReference>
<feature type="region of interest" description="Disordered" evidence="1">
    <location>
        <begin position="223"/>
        <end position="249"/>
    </location>
</feature>
<sequence>MKSVLAYTTLLASLVAGHVSFISPCPRYSSVGKNCPSVPSGQTIDTNMNAPISSVQQNYADPICKHTVPWPTPAATWTAGKSVTIDFNPVAAVHSGGHCQFSISYDGGKTFAVIHEELQYCFLGSKPSGNTNTAKILSYTFQLPSNLPSSDSAVFAWSWVNASGNREFYMNCADVKIEGGSSSSYSGKQMVIANYPGYPTIPEFNGDYSTGLQYYTGASNVTVSPGGSSSSGSGSGSGSGSSAAGGSSAAASAGASAAPASSAPAAYSSAPVATTAAGDASPVAHEAAGASSTGAVDDAGADTDLTDATDATDAAGAESDTEEATAAAGAGTPGAGSGTEAAAGASSGGGSCTSGLMQCSGSGYQICNGGVWSPVYDCGVGATCLGDSGHIYCGWASSSAN</sequence>
<dbReference type="Proteomes" id="UP001151518">
    <property type="component" value="Unassembled WGS sequence"/>
</dbReference>